<evidence type="ECO:0000256" key="6">
    <source>
        <dbReference type="SAM" id="Phobius"/>
    </source>
</evidence>
<organism evidence="8 9">
    <name type="scientific">Penicillium antarcticum</name>
    <dbReference type="NCBI Taxonomy" id="416450"/>
    <lineage>
        <taxon>Eukaryota</taxon>
        <taxon>Fungi</taxon>
        <taxon>Dikarya</taxon>
        <taxon>Ascomycota</taxon>
        <taxon>Pezizomycotina</taxon>
        <taxon>Eurotiomycetes</taxon>
        <taxon>Eurotiomycetidae</taxon>
        <taxon>Eurotiales</taxon>
        <taxon>Aspergillaceae</taxon>
        <taxon>Penicillium</taxon>
    </lineage>
</organism>
<evidence type="ECO:0000256" key="4">
    <source>
        <dbReference type="ARBA" id="ARBA00023136"/>
    </source>
</evidence>
<feature type="transmembrane region" description="Helical" evidence="6">
    <location>
        <begin position="185"/>
        <end position="207"/>
    </location>
</feature>
<sequence length="208" mass="23171">MPLLLTSERGKVSIVQVIEHGPTPKENSVVIAICVIAALAVGLRFVVRIYYQRLRPEVDDWLIAASLAPLTGLLAAAVLCGEHGLGKHIWSASFEDLVLLRKTLFAYLLIYLAELLLIKVSILMFYRRIFGMNWSIWACLFISYGWALGSMIATICVSDPVSYFWAQGKNTRTGKYRFNFYNYLIGNAATNVVTDALILLVPIPIALS</sequence>
<comment type="caution">
    <text evidence="8">The sequence shown here is derived from an EMBL/GenBank/DDBJ whole genome shotgun (WGS) entry which is preliminary data.</text>
</comment>
<feature type="transmembrane region" description="Helical" evidence="6">
    <location>
        <begin position="29"/>
        <end position="50"/>
    </location>
</feature>
<evidence type="ECO:0000256" key="3">
    <source>
        <dbReference type="ARBA" id="ARBA00022989"/>
    </source>
</evidence>
<dbReference type="AlphaFoldDB" id="A0A1V6Q6X3"/>
<feature type="transmembrane region" description="Helical" evidence="6">
    <location>
        <begin position="62"/>
        <end position="84"/>
    </location>
</feature>
<keyword evidence="4 6" id="KW-0472">Membrane</keyword>
<evidence type="ECO:0000313" key="8">
    <source>
        <dbReference type="EMBL" id="OQD84546.1"/>
    </source>
</evidence>
<dbReference type="Proteomes" id="UP000191672">
    <property type="component" value="Unassembled WGS sequence"/>
</dbReference>
<gene>
    <name evidence="8" type="ORF">PENANT_c012G07020</name>
</gene>
<keyword evidence="2 6" id="KW-0812">Transmembrane</keyword>
<comment type="similarity">
    <text evidence="5">Belongs to the SAT4 family.</text>
</comment>
<dbReference type="Pfam" id="PF20684">
    <property type="entry name" value="Fung_rhodopsin"/>
    <property type="match status" value="1"/>
</dbReference>
<dbReference type="PANTHER" id="PTHR33048">
    <property type="entry name" value="PTH11-LIKE INTEGRAL MEMBRANE PROTEIN (AFU_ORTHOLOGUE AFUA_5G11245)"/>
    <property type="match status" value="1"/>
</dbReference>
<feature type="transmembrane region" description="Helical" evidence="6">
    <location>
        <begin position="138"/>
        <end position="165"/>
    </location>
</feature>
<dbReference type="PANTHER" id="PTHR33048:SF163">
    <property type="entry name" value="INTEGRAL MEMBRANE PROTEIN (AFU_ORTHOLOGUE AFUA_8G05510)"/>
    <property type="match status" value="1"/>
</dbReference>
<proteinExistence type="inferred from homology"/>
<dbReference type="InterPro" id="IPR049326">
    <property type="entry name" value="Rhodopsin_dom_fungi"/>
</dbReference>
<reference evidence="9" key="1">
    <citation type="journal article" date="2017" name="Nat. Microbiol.">
        <title>Global analysis of biosynthetic gene clusters reveals vast potential of secondary metabolite production in Penicillium species.</title>
        <authorList>
            <person name="Nielsen J.C."/>
            <person name="Grijseels S."/>
            <person name="Prigent S."/>
            <person name="Ji B."/>
            <person name="Dainat J."/>
            <person name="Nielsen K.F."/>
            <person name="Frisvad J.C."/>
            <person name="Workman M."/>
            <person name="Nielsen J."/>
        </authorList>
    </citation>
    <scope>NUCLEOTIDE SEQUENCE [LARGE SCALE GENOMIC DNA]</scope>
    <source>
        <strain evidence="9">IBT 31811</strain>
    </source>
</reference>
<evidence type="ECO:0000256" key="5">
    <source>
        <dbReference type="ARBA" id="ARBA00038359"/>
    </source>
</evidence>
<evidence type="ECO:0000256" key="2">
    <source>
        <dbReference type="ARBA" id="ARBA00022692"/>
    </source>
</evidence>
<comment type="subcellular location">
    <subcellularLocation>
        <location evidence="1">Membrane</location>
        <topology evidence="1">Multi-pass membrane protein</topology>
    </subcellularLocation>
</comment>
<name>A0A1V6Q6X3_9EURO</name>
<keyword evidence="9" id="KW-1185">Reference proteome</keyword>
<evidence type="ECO:0000313" key="9">
    <source>
        <dbReference type="Proteomes" id="UP000191672"/>
    </source>
</evidence>
<accession>A0A1V6Q6X3</accession>
<keyword evidence="3 6" id="KW-1133">Transmembrane helix</keyword>
<dbReference type="InterPro" id="IPR052337">
    <property type="entry name" value="SAT4-like"/>
</dbReference>
<dbReference type="EMBL" id="MDYN01000012">
    <property type="protein sequence ID" value="OQD84546.1"/>
    <property type="molecule type" value="Genomic_DNA"/>
</dbReference>
<feature type="transmembrane region" description="Helical" evidence="6">
    <location>
        <begin position="104"/>
        <end position="126"/>
    </location>
</feature>
<dbReference type="GO" id="GO:0016020">
    <property type="term" value="C:membrane"/>
    <property type="evidence" value="ECO:0007669"/>
    <property type="project" value="UniProtKB-SubCell"/>
</dbReference>
<protein>
    <recommendedName>
        <fullName evidence="7">Rhodopsin domain-containing protein</fullName>
    </recommendedName>
</protein>
<evidence type="ECO:0000259" key="7">
    <source>
        <dbReference type="Pfam" id="PF20684"/>
    </source>
</evidence>
<evidence type="ECO:0000256" key="1">
    <source>
        <dbReference type="ARBA" id="ARBA00004141"/>
    </source>
</evidence>
<dbReference type="STRING" id="416450.A0A1V6Q6X3"/>
<feature type="domain" description="Rhodopsin" evidence="7">
    <location>
        <begin position="43"/>
        <end position="206"/>
    </location>
</feature>